<reference evidence="8 9" key="1">
    <citation type="journal article" date="2019" name="Int. J. Syst. Evol. Microbiol.">
        <title>The Global Catalogue of Microorganisms (GCM) 10K type strain sequencing project: providing services to taxonomists for standard genome sequencing and annotation.</title>
        <authorList>
            <consortium name="The Broad Institute Genomics Platform"/>
            <consortium name="The Broad Institute Genome Sequencing Center for Infectious Disease"/>
            <person name="Wu L."/>
            <person name="Ma J."/>
        </authorList>
    </citation>
    <scope>NUCLEOTIDE SEQUENCE [LARGE SCALE GENOMIC DNA]</scope>
    <source>
        <strain evidence="8 9">JCM 16240</strain>
    </source>
</reference>
<evidence type="ECO:0000256" key="6">
    <source>
        <dbReference type="SAM" id="Phobius"/>
    </source>
</evidence>
<evidence type="ECO:0000256" key="1">
    <source>
        <dbReference type="ARBA" id="ARBA00004651"/>
    </source>
</evidence>
<accession>A0ABN0U3M8</accession>
<feature type="transmembrane region" description="Helical" evidence="6">
    <location>
        <begin position="85"/>
        <end position="103"/>
    </location>
</feature>
<evidence type="ECO:0000256" key="4">
    <source>
        <dbReference type="ARBA" id="ARBA00022989"/>
    </source>
</evidence>
<proteinExistence type="predicted"/>
<dbReference type="EMBL" id="BAAAFN010000019">
    <property type="protein sequence ID" value="GAA0237372.1"/>
    <property type="molecule type" value="Genomic_DNA"/>
</dbReference>
<evidence type="ECO:0000259" key="7">
    <source>
        <dbReference type="Pfam" id="PF00482"/>
    </source>
</evidence>
<evidence type="ECO:0000313" key="8">
    <source>
        <dbReference type="EMBL" id="GAA0237372.1"/>
    </source>
</evidence>
<keyword evidence="9" id="KW-1185">Reference proteome</keyword>
<keyword evidence="4 6" id="KW-1133">Transmembrane helix</keyword>
<feature type="domain" description="Type II secretion system protein GspF" evidence="7">
    <location>
        <begin position="142"/>
        <end position="268"/>
    </location>
</feature>
<gene>
    <name evidence="8" type="ORF">GCM10009125_27860</name>
</gene>
<feature type="transmembrane region" description="Helical" evidence="6">
    <location>
        <begin position="201"/>
        <end position="219"/>
    </location>
</feature>
<organism evidence="8 9">
    <name type="scientific">Castellaniella daejeonensis</name>
    <dbReference type="NCBI Taxonomy" id="659013"/>
    <lineage>
        <taxon>Bacteria</taxon>
        <taxon>Pseudomonadati</taxon>
        <taxon>Pseudomonadota</taxon>
        <taxon>Betaproteobacteria</taxon>
        <taxon>Burkholderiales</taxon>
        <taxon>Alcaligenaceae</taxon>
        <taxon>Castellaniella</taxon>
    </lineage>
</organism>
<keyword evidence="3 6" id="KW-0812">Transmembrane</keyword>
<dbReference type="InterPro" id="IPR018076">
    <property type="entry name" value="T2SS_GspF_dom"/>
</dbReference>
<dbReference type="Pfam" id="PF00482">
    <property type="entry name" value="T2SSF"/>
    <property type="match status" value="1"/>
</dbReference>
<evidence type="ECO:0000256" key="3">
    <source>
        <dbReference type="ARBA" id="ARBA00022692"/>
    </source>
</evidence>
<evidence type="ECO:0000256" key="5">
    <source>
        <dbReference type="ARBA" id="ARBA00023136"/>
    </source>
</evidence>
<sequence>MNALIPALAAAALLLLALGIVLWQRAAHGARRQASAQYMARQLQKYGAPGPAVTERAGGLEAWHGNPTGWNNFLLRAGIRPTRHFYITLALRVLALPIALLVLMNATAAAAALVLLIPLNLLFIWLRVSRRHRRIIQQLPDFLESVVRMMTVGNSLGAAFQNASDRTEEPLRGILGQARRAGSVGVELDVALRQTARQYGIYELYLVAAIVGVAIRVGGRTDHVLERMSAFMRDLTQARNELVALSAETRLSAWILALLPLGLGALIIITNDVLIVGMWADPVGRKLLLGAFVLQVLGSFWLYRLSRLE</sequence>
<evidence type="ECO:0000256" key="2">
    <source>
        <dbReference type="ARBA" id="ARBA00022475"/>
    </source>
</evidence>
<protein>
    <submittedName>
        <fullName evidence="8">Type II secretion system F family protein</fullName>
    </submittedName>
</protein>
<feature type="transmembrane region" description="Helical" evidence="6">
    <location>
        <begin position="6"/>
        <end position="23"/>
    </location>
</feature>
<dbReference type="PANTHER" id="PTHR35007">
    <property type="entry name" value="INTEGRAL MEMBRANE PROTEIN-RELATED"/>
    <property type="match status" value="1"/>
</dbReference>
<feature type="transmembrane region" description="Helical" evidence="6">
    <location>
        <begin position="287"/>
        <end position="303"/>
    </location>
</feature>
<comment type="subcellular location">
    <subcellularLocation>
        <location evidence="1">Cell membrane</location>
        <topology evidence="1">Multi-pass membrane protein</topology>
    </subcellularLocation>
</comment>
<dbReference type="Proteomes" id="UP001501176">
    <property type="component" value="Unassembled WGS sequence"/>
</dbReference>
<keyword evidence="5 6" id="KW-0472">Membrane</keyword>
<dbReference type="RefSeq" id="WP_343822074.1">
    <property type="nucleotide sequence ID" value="NZ_BAAAFN010000019.1"/>
</dbReference>
<keyword evidence="2" id="KW-1003">Cell membrane</keyword>
<dbReference type="PANTHER" id="PTHR35007:SF1">
    <property type="entry name" value="PILUS ASSEMBLY PROTEIN"/>
    <property type="match status" value="1"/>
</dbReference>
<comment type="caution">
    <text evidence="8">The sequence shown here is derived from an EMBL/GenBank/DDBJ whole genome shotgun (WGS) entry which is preliminary data.</text>
</comment>
<feature type="transmembrane region" description="Helical" evidence="6">
    <location>
        <begin position="251"/>
        <end position="275"/>
    </location>
</feature>
<evidence type="ECO:0000313" key="9">
    <source>
        <dbReference type="Proteomes" id="UP001501176"/>
    </source>
</evidence>
<feature type="transmembrane region" description="Helical" evidence="6">
    <location>
        <begin position="109"/>
        <end position="128"/>
    </location>
</feature>
<name>A0ABN0U3M8_9BURK</name>